<sequence length="141" mass="15546">MKLHPLISIILGLFVTLLLVMIPLVFDAPPLVGNAMFIFAFILGGFIATYFSKDKKIRYSIYMGLIAAVLFSIIESPDGFNKLPAILLGFIQFPGMSLIGGLPGKIDYERVKQTKQFGPIIAIIAIIAIFIIGISLFNVYY</sequence>
<organism evidence="2 3">
    <name type="scientific">Methanobacterium bryantii</name>
    <dbReference type="NCBI Taxonomy" id="2161"/>
    <lineage>
        <taxon>Archaea</taxon>
        <taxon>Methanobacteriati</taxon>
        <taxon>Methanobacteriota</taxon>
        <taxon>Methanomada group</taxon>
        <taxon>Methanobacteria</taxon>
        <taxon>Methanobacteriales</taxon>
        <taxon>Methanobacteriaceae</taxon>
        <taxon>Methanobacterium</taxon>
    </lineage>
</organism>
<comment type="caution">
    <text evidence="2">The sequence shown here is derived from an EMBL/GenBank/DDBJ whole genome shotgun (WGS) entry which is preliminary data.</text>
</comment>
<proteinExistence type="predicted"/>
<dbReference type="AlphaFoldDB" id="A0A2A2H1G4"/>
<gene>
    <name evidence="2" type="ORF">ASJ80_07810</name>
</gene>
<keyword evidence="1" id="KW-0812">Transmembrane</keyword>
<feature type="transmembrane region" description="Helical" evidence="1">
    <location>
        <begin position="59"/>
        <end position="77"/>
    </location>
</feature>
<protein>
    <submittedName>
        <fullName evidence="2">Uncharacterized protein</fullName>
    </submittedName>
</protein>
<feature type="transmembrane region" description="Helical" evidence="1">
    <location>
        <begin position="83"/>
        <end position="104"/>
    </location>
</feature>
<dbReference type="EMBL" id="LMVM01000040">
    <property type="protein sequence ID" value="PAV03164.1"/>
    <property type="molecule type" value="Genomic_DNA"/>
</dbReference>
<dbReference type="Proteomes" id="UP000217784">
    <property type="component" value="Unassembled WGS sequence"/>
</dbReference>
<accession>A0A2A2H1G4</accession>
<feature type="transmembrane region" description="Helical" evidence="1">
    <location>
        <begin position="7"/>
        <end position="26"/>
    </location>
</feature>
<feature type="transmembrane region" description="Helical" evidence="1">
    <location>
        <begin position="32"/>
        <end position="52"/>
    </location>
</feature>
<keyword evidence="1" id="KW-1133">Transmembrane helix</keyword>
<feature type="transmembrane region" description="Helical" evidence="1">
    <location>
        <begin position="116"/>
        <end position="140"/>
    </location>
</feature>
<reference evidence="2 3" key="1">
    <citation type="journal article" date="2017" name="BMC Genomics">
        <title>Genomic analysis of methanogenic archaea reveals a shift towards energy conservation.</title>
        <authorList>
            <person name="Gilmore S.P."/>
            <person name="Henske J.K."/>
            <person name="Sexton J.A."/>
            <person name="Solomon K.V."/>
            <person name="Seppala S."/>
            <person name="Yoo J.I."/>
            <person name="Huyett L.M."/>
            <person name="Pressman A."/>
            <person name="Cogan J.Z."/>
            <person name="Kivenson V."/>
            <person name="Peng X."/>
            <person name="Tan Y."/>
            <person name="Valentine D.L."/>
            <person name="O'Malley M.A."/>
        </authorList>
    </citation>
    <scope>NUCLEOTIDE SEQUENCE [LARGE SCALE GENOMIC DNA]</scope>
    <source>
        <strain evidence="2 3">M.o.H.</strain>
    </source>
</reference>
<name>A0A2A2H1G4_METBR</name>
<evidence type="ECO:0000256" key="1">
    <source>
        <dbReference type="SAM" id="Phobius"/>
    </source>
</evidence>
<keyword evidence="3" id="KW-1185">Reference proteome</keyword>
<evidence type="ECO:0000313" key="3">
    <source>
        <dbReference type="Proteomes" id="UP000217784"/>
    </source>
</evidence>
<evidence type="ECO:0000313" key="2">
    <source>
        <dbReference type="EMBL" id="PAV03164.1"/>
    </source>
</evidence>
<dbReference type="RefSeq" id="WP_069584028.1">
    <property type="nucleotide sequence ID" value="NZ_LMVM01000040.1"/>
</dbReference>
<keyword evidence="1" id="KW-0472">Membrane</keyword>